<organism evidence="7 8">
    <name type="scientific">Aminithiophilus ramosus</name>
    <dbReference type="NCBI Taxonomy" id="3029084"/>
    <lineage>
        <taxon>Bacteria</taxon>
        <taxon>Thermotogati</taxon>
        <taxon>Synergistota</taxon>
        <taxon>Synergistia</taxon>
        <taxon>Synergistales</taxon>
        <taxon>Aminithiophilaceae</taxon>
        <taxon>Aminithiophilus</taxon>
    </lineage>
</organism>
<dbReference type="GO" id="GO:0051539">
    <property type="term" value="F:4 iron, 4 sulfur cluster binding"/>
    <property type="evidence" value="ECO:0007669"/>
    <property type="project" value="UniProtKB-KW"/>
</dbReference>
<dbReference type="InterPro" id="IPR017896">
    <property type="entry name" value="4Fe4S_Fe-S-bd"/>
</dbReference>
<keyword evidence="4" id="KW-0411">Iron-sulfur</keyword>
<evidence type="ECO:0000259" key="6">
    <source>
        <dbReference type="PROSITE" id="PS51379"/>
    </source>
</evidence>
<name>A0A9Q7AAV4_9BACT</name>
<evidence type="ECO:0000313" key="7">
    <source>
        <dbReference type="EMBL" id="QTX31319.1"/>
    </source>
</evidence>
<reference evidence="8" key="1">
    <citation type="submission" date="2021-04" db="EMBL/GenBank/DDBJ databases">
        <title>A novel Synergistetes isolate from a pyrite-forming mixed culture.</title>
        <authorList>
            <person name="Bunk B."/>
            <person name="Sproer C."/>
            <person name="Spring S."/>
            <person name="Pester M."/>
        </authorList>
    </citation>
    <scope>NUCLEOTIDE SEQUENCE [LARGE SCALE GENOMIC DNA]</scope>
    <source>
        <strain evidence="8">J.5.4.2-T.3.5.2</strain>
    </source>
</reference>
<dbReference type="RefSeq" id="WP_274372472.1">
    <property type="nucleotide sequence ID" value="NZ_CP072943.1"/>
</dbReference>
<evidence type="ECO:0000256" key="2">
    <source>
        <dbReference type="ARBA" id="ARBA00022723"/>
    </source>
</evidence>
<evidence type="ECO:0000256" key="1">
    <source>
        <dbReference type="ARBA" id="ARBA00022485"/>
    </source>
</evidence>
<sequence length="150" mass="16587">MSTFFFLLRRALAKMETHPFPFPHMPDSLTEALMAVQGGTMDIHAPSETPERLVGRLAHSRSRCKGCGTCISVCPCGAVTLSDETGKIDVDLARCCLCLQCVEACPLSALSVTDEFLFSTTDREGLRPSDEEPRQPRDERDLWALGEERP</sequence>
<dbReference type="Gene3D" id="3.30.70.3270">
    <property type="match status" value="1"/>
</dbReference>
<dbReference type="PANTHER" id="PTHR24960">
    <property type="entry name" value="PHOTOSYSTEM I IRON-SULFUR CENTER-RELATED"/>
    <property type="match status" value="1"/>
</dbReference>
<dbReference type="GO" id="GO:0046872">
    <property type="term" value="F:metal ion binding"/>
    <property type="evidence" value="ECO:0007669"/>
    <property type="project" value="UniProtKB-KW"/>
</dbReference>
<protein>
    <submittedName>
        <fullName evidence="7">4Fe-4S binding protein</fullName>
    </submittedName>
</protein>
<keyword evidence="3" id="KW-0408">Iron</keyword>
<dbReference type="PANTHER" id="PTHR24960:SF79">
    <property type="entry name" value="PHOTOSYSTEM I IRON-SULFUR CENTER"/>
    <property type="match status" value="1"/>
</dbReference>
<dbReference type="PROSITE" id="PS00198">
    <property type="entry name" value="4FE4S_FER_1"/>
    <property type="match status" value="2"/>
</dbReference>
<accession>A0A9Q7AAV4</accession>
<dbReference type="EMBL" id="CP072943">
    <property type="protein sequence ID" value="QTX31319.1"/>
    <property type="molecule type" value="Genomic_DNA"/>
</dbReference>
<dbReference type="PROSITE" id="PS51379">
    <property type="entry name" value="4FE4S_FER_2"/>
    <property type="match status" value="2"/>
</dbReference>
<dbReference type="Pfam" id="PF12838">
    <property type="entry name" value="Fer4_7"/>
    <property type="match status" value="1"/>
</dbReference>
<evidence type="ECO:0000256" key="5">
    <source>
        <dbReference type="SAM" id="MobiDB-lite"/>
    </source>
</evidence>
<evidence type="ECO:0000256" key="4">
    <source>
        <dbReference type="ARBA" id="ARBA00023014"/>
    </source>
</evidence>
<gene>
    <name evidence="7" type="ORF">KAR29_07945</name>
</gene>
<proteinExistence type="predicted"/>
<keyword evidence="8" id="KW-1185">Reference proteome</keyword>
<feature type="domain" description="4Fe-4S ferredoxin-type" evidence="6">
    <location>
        <begin position="55"/>
        <end position="84"/>
    </location>
</feature>
<feature type="region of interest" description="Disordered" evidence="5">
    <location>
        <begin position="122"/>
        <end position="150"/>
    </location>
</feature>
<evidence type="ECO:0000313" key="8">
    <source>
        <dbReference type="Proteomes" id="UP000671879"/>
    </source>
</evidence>
<dbReference type="SUPFAM" id="SSF54862">
    <property type="entry name" value="4Fe-4S ferredoxins"/>
    <property type="match status" value="1"/>
</dbReference>
<evidence type="ECO:0000256" key="3">
    <source>
        <dbReference type="ARBA" id="ARBA00023004"/>
    </source>
</evidence>
<dbReference type="AlphaFoldDB" id="A0A9Q7AAV4"/>
<dbReference type="KEGG" id="aram:KAR29_07945"/>
<keyword evidence="2" id="KW-0479">Metal-binding</keyword>
<dbReference type="InterPro" id="IPR050157">
    <property type="entry name" value="PSI_iron-sulfur_center"/>
</dbReference>
<dbReference type="Proteomes" id="UP000671879">
    <property type="component" value="Chromosome"/>
</dbReference>
<feature type="domain" description="4Fe-4S ferredoxin-type" evidence="6">
    <location>
        <begin position="86"/>
        <end position="115"/>
    </location>
</feature>
<keyword evidence="1" id="KW-0004">4Fe-4S</keyword>
<dbReference type="InterPro" id="IPR017900">
    <property type="entry name" value="4Fe4S_Fe_S_CS"/>
</dbReference>